<gene>
    <name evidence="5" type="ORF">DYP60_09675</name>
</gene>
<dbReference type="InterPro" id="IPR050490">
    <property type="entry name" value="Bact_solute-bd_prot1"/>
</dbReference>
<accession>A0A372MGT3</accession>
<dbReference type="GO" id="GO:0042597">
    <property type="term" value="C:periplasmic space"/>
    <property type="evidence" value="ECO:0007669"/>
    <property type="project" value="UniProtKB-SubCell"/>
</dbReference>
<dbReference type="Proteomes" id="UP000264002">
    <property type="component" value="Unassembled WGS sequence"/>
</dbReference>
<comment type="similarity">
    <text evidence="2">Belongs to the bacterial solute-binding protein 1 family.</text>
</comment>
<comment type="subcellular location">
    <subcellularLocation>
        <location evidence="1">Periplasm</location>
    </subcellularLocation>
</comment>
<keyword evidence="3" id="KW-0813">Transport</keyword>
<comment type="caution">
    <text evidence="5">The sequence shown here is derived from an EMBL/GenBank/DDBJ whole genome shotgun (WGS) entry which is preliminary data.</text>
</comment>
<feature type="signal peptide" evidence="4">
    <location>
        <begin position="1"/>
        <end position="20"/>
    </location>
</feature>
<evidence type="ECO:0000256" key="3">
    <source>
        <dbReference type="ARBA" id="ARBA00022448"/>
    </source>
</evidence>
<reference evidence="5 6" key="2">
    <citation type="submission" date="2018-09" db="EMBL/GenBank/DDBJ databases">
        <title>Genome of Sphaerochaeta halotolerans strain 4-11.</title>
        <authorList>
            <person name="Nazina T.N."/>
            <person name="Sokolova D.S."/>
        </authorList>
    </citation>
    <scope>NUCLEOTIDE SEQUENCE [LARGE SCALE GENOMIC DNA]</scope>
    <source>
        <strain evidence="5 6">4-11</strain>
    </source>
</reference>
<evidence type="ECO:0000313" key="6">
    <source>
        <dbReference type="Proteomes" id="UP000264002"/>
    </source>
</evidence>
<evidence type="ECO:0000256" key="4">
    <source>
        <dbReference type="SAM" id="SignalP"/>
    </source>
</evidence>
<proteinExistence type="inferred from homology"/>
<evidence type="ECO:0000256" key="1">
    <source>
        <dbReference type="ARBA" id="ARBA00004418"/>
    </source>
</evidence>
<dbReference type="AlphaFoldDB" id="A0A372MGT3"/>
<dbReference type="EMBL" id="QUWK01000009">
    <property type="protein sequence ID" value="RFU94516.1"/>
    <property type="molecule type" value="Genomic_DNA"/>
</dbReference>
<dbReference type="PANTHER" id="PTHR43649">
    <property type="entry name" value="ARABINOSE-BINDING PROTEIN-RELATED"/>
    <property type="match status" value="1"/>
</dbReference>
<protein>
    <submittedName>
        <fullName evidence="5">Carbohydrate ABC transporter substrate-binding protein</fullName>
    </submittedName>
</protein>
<dbReference type="Pfam" id="PF01547">
    <property type="entry name" value="SBP_bac_1"/>
    <property type="match status" value="1"/>
</dbReference>
<evidence type="ECO:0000313" key="5">
    <source>
        <dbReference type="EMBL" id="RFU94516.1"/>
    </source>
</evidence>
<dbReference type="SUPFAM" id="SSF53850">
    <property type="entry name" value="Periplasmic binding protein-like II"/>
    <property type="match status" value="1"/>
</dbReference>
<dbReference type="PANTHER" id="PTHR43649:SF29">
    <property type="entry name" value="OSMOPROTECTIVE COMPOUNDS-BINDING PROTEIN GGTB"/>
    <property type="match status" value="1"/>
</dbReference>
<organism evidence="5 6">
    <name type="scientific">Sphaerochaeta halotolerans</name>
    <dbReference type="NCBI Taxonomy" id="2293840"/>
    <lineage>
        <taxon>Bacteria</taxon>
        <taxon>Pseudomonadati</taxon>
        <taxon>Spirochaetota</taxon>
        <taxon>Spirochaetia</taxon>
        <taxon>Spirochaetales</taxon>
        <taxon>Sphaerochaetaceae</taxon>
        <taxon>Sphaerochaeta</taxon>
    </lineage>
</organism>
<reference evidence="6" key="1">
    <citation type="submission" date="2018-08" db="EMBL/GenBank/DDBJ databases">
        <authorList>
            <person name="Grouzdev D.S."/>
            <person name="Krutkina M.S."/>
        </authorList>
    </citation>
    <scope>NUCLEOTIDE SEQUENCE [LARGE SCALE GENOMIC DNA]</scope>
    <source>
        <strain evidence="6">4-11</strain>
    </source>
</reference>
<name>A0A372MGT3_9SPIR</name>
<dbReference type="Gene3D" id="3.40.190.10">
    <property type="entry name" value="Periplasmic binding protein-like II"/>
    <property type="match status" value="2"/>
</dbReference>
<sequence length="424" mass="47520">MKKAVVVLLIALVVLPSAFAAGQADTKQAEKKVVQVFGAFVDEELRRFEEAIVPFEERTGIDVVYEGSKDFETLISVRVEGGNPPDIAALPQPGLMYNFASQGYLVPMWDSLLEAVDANYAPVWKDLGSYDGVPYGVFHRVNAKSFVWYPKKAWAREGYEVPTTWDEMIALMDKMVANGHTPWSIGIEAGGATGWVGTDWVEDVMLRTAGPEVYDKWVNHEIPFNAPEVKEAFDIIGKIWLNPKYVYGGTNTILTQSYTDSPRTMFENPPRSWMHRQGNFVTSFLQDDIQANLEEEVGVFPLPSINEEFGIPILGGGDQFVVFNDRPEVREFMEFLATWESGEIWAKRGGALFPYLNQDLNAYPNEIERSLAEALVNAKVFRFDASDLMPGQVGAGSFWTGIVDWVNGKNLDTMLSDVQKSWPK</sequence>
<feature type="chain" id="PRO_5016787980" evidence="4">
    <location>
        <begin position="21"/>
        <end position="424"/>
    </location>
</feature>
<evidence type="ECO:0000256" key="2">
    <source>
        <dbReference type="ARBA" id="ARBA00008520"/>
    </source>
</evidence>
<dbReference type="RefSeq" id="WP_117330852.1">
    <property type="nucleotide sequence ID" value="NZ_QUWK01000009.1"/>
</dbReference>
<keyword evidence="4" id="KW-0732">Signal</keyword>
<keyword evidence="6" id="KW-1185">Reference proteome</keyword>
<dbReference type="InterPro" id="IPR006059">
    <property type="entry name" value="SBP"/>
</dbReference>